<evidence type="ECO:0000313" key="13">
    <source>
        <dbReference type="EMBL" id="ORY97898.1"/>
    </source>
</evidence>
<dbReference type="GO" id="GO:0006890">
    <property type="term" value="P:retrograde vesicle-mediated transport, Golgi to endoplasmic reticulum"/>
    <property type="evidence" value="ECO:0007669"/>
    <property type="project" value="InterPro"/>
</dbReference>
<keyword evidence="6 11" id="KW-1133">Transmembrane helix</keyword>
<dbReference type="Proteomes" id="UP000242180">
    <property type="component" value="Unassembled WGS sequence"/>
</dbReference>
<evidence type="ECO:0000256" key="7">
    <source>
        <dbReference type="ARBA" id="ARBA00023054"/>
    </source>
</evidence>
<dbReference type="InParanoid" id="A0A1X2HG55"/>
<dbReference type="PANTHER" id="PTHR12825">
    <property type="entry name" value="BNIP1-RELATED"/>
    <property type="match status" value="1"/>
</dbReference>
<evidence type="ECO:0000256" key="1">
    <source>
        <dbReference type="ARBA" id="ARBA00004163"/>
    </source>
</evidence>
<keyword evidence="2" id="KW-0813">Transport</keyword>
<evidence type="ECO:0000256" key="9">
    <source>
        <dbReference type="ARBA" id="ARBA00037934"/>
    </source>
</evidence>
<comment type="similarity">
    <text evidence="9">Belongs to the SEC20 family.</text>
</comment>
<dbReference type="InterPro" id="IPR056173">
    <property type="entry name" value="Sec20_C"/>
</dbReference>
<dbReference type="GO" id="GO:0005484">
    <property type="term" value="F:SNAP receptor activity"/>
    <property type="evidence" value="ECO:0007669"/>
    <property type="project" value="InterPro"/>
</dbReference>
<dbReference type="OrthoDB" id="46868at2759"/>
<reference evidence="13 14" key="1">
    <citation type="submission" date="2016-07" db="EMBL/GenBank/DDBJ databases">
        <title>Pervasive Adenine N6-methylation of Active Genes in Fungi.</title>
        <authorList>
            <consortium name="DOE Joint Genome Institute"/>
            <person name="Mondo S.J."/>
            <person name="Dannebaum R.O."/>
            <person name="Kuo R.C."/>
            <person name="Labutti K."/>
            <person name="Haridas S."/>
            <person name="Kuo A."/>
            <person name="Salamov A."/>
            <person name="Ahrendt S.R."/>
            <person name="Lipzen A."/>
            <person name="Sullivan W."/>
            <person name="Andreopoulos W.B."/>
            <person name="Clum A."/>
            <person name="Lindquist E."/>
            <person name="Daum C."/>
            <person name="Ramamoorthy G.K."/>
            <person name="Gryganskyi A."/>
            <person name="Culley D."/>
            <person name="Magnuson J.K."/>
            <person name="James T.Y."/>
            <person name="O'Malley M.A."/>
            <person name="Stajich J.E."/>
            <person name="Spatafora J.W."/>
            <person name="Visel A."/>
            <person name="Grigoriev I.V."/>
        </authorList>
    </citation>
    <scope>NUCLEOTIDE SEQUENCE [LARGE SCALE GENOMIC DNA]</scope>
    <source>
        <strain evidence="13 14">NRRL 2496</strain>
    </source>
</reference>
<dbReference type="OMA" id="MSNQTAW"/>
<evidence type="ECO:0000256" key="8">
    <source>
        <dbReference type="ARBA" id="ARBA00023136"/>
    </source>
</evidence>
<feature type="domain" description="Sec20 C-terminal" evidence="12">
    <location>
        <begin position="140"/>
        <end position="229"/>
    </location>
</feature>
<evidence type="ECO:0000256" key="6">
    <source>
        <dbReference type="ARBA" id="ARBA00022989"/>
    </source>
</evidence>
<dbReference type="GO" id="GO:0005789">
    <property type="term" value="C:endoplasmic reticulum membrane"/>
    <property type="evidence" value="ECO:0007669"/>
    <property type="project" value="UniProtKB-SubCell"/>
</dbReference>
<evidence type="ECO:0000256" key="4">
    <source>
        <dbReference type="ARBA" id="ARBA00022824"/>
    </source>
</evidence>
<keyword evidence="7 10" id="KW-0175">Coiled coil</keyword>
<keyword evidence="14" id="KW-1185">Reference proteome</keyword>
<keyword evidence="5" id="KW-0931">ER-Golgi transport</keyword>
<organism evidence="13 14">
    <name type="scientific">Syncephalastrum racemosum</name>
    <name type="common">Filamentous fungus</name>
    <dbReference type="NCBI Taxonomy" id="13706"/>
    <lineage>
        <taxon>Eukaryota</taxon>
        <taxon>Fungi</taxon>
        <taxon>Fungi incertae sedis</taxon>
        <taxon>Mucoromycota</taxon>
        <taxon>Mucoromycotina</taxon>
        <taxon>Mucoromycetes</taxon>
        <taxon>Mucorales</taxon>
        <taxon>Syncephalastraceae</taxon>
        <taxon>Syncephalastrum</taxon>
    </lineage>
</organism>
<dbReference type="PANTHER" id="PTHR12825:SF0">
    <property type="entry name" value="VESICLE TRANSPORT PROTEIN SEC20"/>
    <property type="match status" value="1"/>
</dbReference>
<keyword evidence="8 11" id="KW-0472">Membrane</keyword>
<dbReference type="AlphaFoldDB" id="A0A1X2HG55"/>
<comment type="caution">
    <text evidence="13">The sequence shown here is derived from an EMBL/GenBank/DDBJ whole genome shotgun (WGS) entry which is preliminary data.</text>
</comment>
<feature type="transmembrane region" description="Helical" evidence="11">
    <location>
        <begin position="205"/>
        <end position="226"/>
    </location>
</feature>
<evidence type="ECO:0000256" key="3">
    <source>
        <dbReference type="ARBA" id="ARBA00022692"/>
    </source>
</evidence>
<name>A0A1X2HG55_SYNRA</name>
<dbReference type="GO" id="GO:0031201">
    <property type="term" value="C:SNARE complex"/>
    <property type="evidence" value="ECO:0007669"/>
    <property type="project" value="TreeGrafter"/>
</dbReference>
<dbReference type="EMBL" id="MCGN01000004">
    <property type="protein sequence ID" value="ORY97898.1"/>
    <property type="molecule type" value="Genomic_DNA"/>
</dbReference>
<keyword evidence="3 11" id="KW-0812">Transmembrane</keyword>
<keyword evidence="4" id="KW-0256">Endoplasmic reticulum</keyword>
<accession>A0A1X2HG55</accession>
<dbReference type="STRING" id="13706.A0A1X2HG55"/>
<evidence type="ECO:0000256" key="5">
    <source>
        <dbReference type="ARBA" id="ARBA00022892"/>
    </source>
</evidence>
<sequence>MSLDSQFRTLHRRAADCERHIHRLDRVDSHRLREEVASLIRTDLRSLEDDIKRTRLMAEQEDNETAKAQVLKRLSQYETQYRQMQTTSRMALWQSKQRVDDQERKMRQELFMGRSGEDFTEQFELKRRGRTHQEDRLMQASSDVTDALRRTSSLMQQELEKSSISATMLAESSKTLHSTYSEYQGFGSLMNISKRLVTQLEASDWLDRLLLMAGLAFFTLVVLYIIKKRTWDVGISWVSWLTGNGKYATRAASHAIPSASFVAQSAASSVASSVASAASAIPTEITTKVTEVIEEAVSKAATIKDEL</sequence>
<evidence type="ECO:0000313" key="14">
    <source>
        <dbReference type="Proteomes" id="UP000242180"/>
    </source>
</evidence>
<evidence type="ECO:0000256" key="11">
    <source>
        <dbReference type="SAM" id="Phobius"/>
    </source>
</evidence>
<feature type="coiled-coil region" evidence="10">
    <location>
        <begin position="44"/>
        <end position="87"/>
    </location>
</feature>
<evidence type="ECO:0000256" key="10">
    <source>
        <dbReference type="SAM" id="Coils"/>
    </source>
</evidence>
<gene>
    <name evidence="13" type="ORF">BCR43DRAFT_490526</name>
</gene>
<dbReference type="InterPro" id="IPR005606">
    <property type="entry name" value="Sec20"/>
</dbReference>
<evidence type="ECO:0000259" key="12">
    <source>
        <dbReference type="Pfam" id="PF03908"/>
    </source>
</evidence>
<proteinExistence type="inferred from homology"/>
<protein>
    <submittedName>
        <fullName evidence="13">Sec20-domain-containing protein</fullName>
    </submittedName>
</protein>
<comment type="subcellular location">
    <subcellularLocation>
        <location evidence="1">Endoplasmic reticulum membrane</location>
        <topology evidence="1">Single-pass type IV membrane protein</topology>
    </subcellularLocation>
</comment>
<evidence type="ECO:0000256" key="2">
    <source>
        <dbReference type="ARBA" id="ARBA00022448"/>
    </source>
</evidence>
<dbReference type="Pfam" id="PF03908">
    <property type="entry name" value="Sec20"/>
    <property type="match status" value="1"/>
</dbReference>